<feature type="domain" description="MHYT" evidence="4">
    <location>
        <begin position="12"/>
        <end position="197"/>
    </location>
</feature>
<organism evidence="5 6">
    <name type="scientific">Mesorhizobium zhangyense</name>
    <dbReference type="NCBI Taxonomy" id="1776730"/>
    <lineage>
        <taxon>Bacteria</taxon>
        <taxon>Pseudomonadati</taxon>
        <taxon>Pseudomonadota</taxon>
        <taxon>Alphaproteobacteria</taxon>
        <taxon>Hyphomicrobiales</taxon>
        <taxon>Phyllobacteriaceae</taxon>
        <taxon>Mesorhizobium</taxon>
    </lineage>
</organism>
<feature type="transmembrane region" description="Helical" evidence="1">
    <location>
        <begin position="84"/>
        <end position="104"/>
    </location>
</feature>
<dbReference type="InterPro" id="IPR052155">
    <property type="entry name" value="Biofilm_reg_signaling"/>
</dbReference>
<gene>
    <name evidence="5" type="ORF">G6N74_16605</name>
</gene>
<dbReference type="PANTHER" id="PTHR44757">
    <property type="entry name" value="DIGUANYLATE CYCLASE DGCP"/>
    <property type="match status" value="1"/>
</dbReference>
<protein>
    <submittedName>
        <fullName evidence="5">EAL domain-containing protein</fullName>
    </submittedName>
</protein>
<feature type="transmembrane region" description="Helical" evidence="1">
    <location>
        <begin position="48"/>
        <end position="72"/>
    </location>
</feature>
<evidence type="ECO:0000259" key="4">
    <source>
        <dbReference type="PROSITE" id="PS50924"/>
    </source>
</evidence>
<dbReference type="SUPFAM" id="SSF55073">
    <property type="entry name" value="Nucleotide cyclase"/>
    <property type="match status" value="1"/>
</dbReference>
<dbReference type="Gene3D" id="3.30.70.270">
    <property type="match status" value="1"/>
</dbReference>
<name>A0A7C9VDN3_9HYPH</name>
<dbReference type="InterPro" id="IPR005330">
    <property type="entry name" value="MHYT_dom"/>
</dbReference>
<accession>A0A7C9VDN3</accession>
<dbReference type="InterPro" id="IPR043128">
    <property type="entry name" value="Rev_trsase/Diguanyl_cyclase"/>
</dbReference>
<dbReference type="PROSITE" id="PS50887">
    <property type="entry name" value="GGDEF"/>
    <property type="match status" value="1"/>
</dbReference>
<keyword evidence="1" id="KW-0812">Transmembrane</keyword>
<evidence type="ECO:0000313" key="6">
    <source>
        <dbReference type="Proteomes" id="UP000481252"/>
    </source>
</evidence>
<dbReference type="CDD" id="cd01948">
    <property type="entry name" value="EAL"/>
    <property type="match status" value="1"/>
</dbReference>
<feature type="transmembrane region" description="Helical" evidence="1">
    <location>
        <begin position="141"/>
        <end position="164"/>
    </location>
</feature>
<dbReference type="GO" id="GO:0016020">
    <property type="term" value="C:membrane"/>
    <property type="evidence" value="ECO:0007669"/>
    <property type="project" value="UniProtKB-UniRule"/>
</dbReference>
<reference evidence="5 6" key="1">
    <citation type="submission" date="2020-02" db="EMBL/GenBank/DDBJ databases">
        <title>Genome sequence of the type strain CGMCC 1.15528 of Mesorhizobium zhangyense.</title>
        <authorList>
            <person name="Gao J."/>
            <person name="Sun J."/>
        </authorList>
    </citation>
    <scope>NUCLEOTIDE SEQUENCE [LARGE SCALE GENOMIC DNA]</scope>
    <source>
        <strain evidence="5 6">CGMCC 1.15528</strain>
    </source>
</reference>
<feature type="domain" description="GGDEF" evidence="3">
    <location>
        <begin position="281"/>
        <end position="414"/>
    </location>
</feature>
<keyword evidence="6" id="KW-1185">Reference proteome</keyword>
<evidence type="ECO:0000259" key="2">
    <source>
        <dbReference type="PROSITE" id="PS50883"/>
    </source>
</evidence>
<feature type="transmembrane region" description="Helical" evidence="1">
    <location>
        <begin position="176"/>
        <end position="201"/>
    </location>
</feature>
<feature type="transmembrane region" description="Helical" evidence="1">
    <location>
        <begin position="111"/>
        <end position="129"/>
    </location>
</feature>
<dbReference type="PROSITE" id="PS50883">
    <property type="entry name" value="EAL"/>
    <property type="match status" value="1"/>
</dbReference>
<dbReference type="Pfam" id="PF03707">
    <property type="entry name" value="MHYT"/>
    <property type="match status" value="2"/>
</dbReference>
<dbReference type="Proteomes" id="UP000481252">
    <property type="component" value="Unassembled WGS sequence"/>
</dbReference>
<dbReference type="RefSeq" id="WP_165119058.1">
    <property type="nucleotide sequence ID" value="NZ_JAAKZG010000006.1"/>
</dbReference>
<dbReference type="InterPro" id="IPR035919">
    <property type="entry name" value="EAL_sf"/>
</dbReference>
<dbReference type="InterPro" id="IPR001633">
    <property type="entry name" value="EAL_dom"/>
</dbReference>
<evidence type="ECO:0000256" key="1">
    <source>
        <dbReference type="PROSITE-ProRule" id="PRU00244"/>
    </source>
</evidence>
<dbReference type="Gene3D" id="3.20.20.450">
    <property type="entry name" value="EAL domain"/>
    <property type="match status" value="1"/>
</dbReference>
<evidence type="ECO:0000313" key="5">
    <source>
        <dbReference type="EMBL" id="NGN42692.1"/>
    </source>
</evidence>
<dbReference type="PROSITE" id="PS50924">
    <property type="entry name" value="MHYT"/>
    <property type="match status" value="1"/>
</dbReference>
<keyword evidence="1" id="KW-0472">Membrane</keyword>
<dbReference type="Pfam" id="PF00563">
    <property type="entry name" value="EAL"/>
    <property type="match status" value="1"/>
</dbReference>
<dbReference type="EMBL" id="JAAKZG010000006">
    <property type="protein sequence ID" value="NGN42692.1"/>
    <property type="molecule type" value="Genomic_DNA"/>
</dbReference>
<feature type="transmembrane region" description="Helical" evidence="1">
    <location>
        <begin position="213"/>
        <end position="235"/>
    </location>
</feature>
<dbReference type="SMART" id="SM00267">
    <property type="entry name" value="GGDEF"/>
    <property type="match status" value="1"/>
</dbReference>
<dbReference type="InterPro" id="IPR000160">
    <property type="entry name" value="GGDEF_dom"/>
</dbReference>
<proteinExistence type="predicted"/>
<dbReference type="AlphaFoldDB" id="A0A7C9VDN3"/>
<feature type="domain" description="EAL" evidence="2">
    <location>
        <begin position="423"/>
        <end position="673"/>
    </location>
</feature>
<dbReference type="InterPro" id="IPR029787">
    <property type="entry name" value="Nucleotide_cyclase"/>
</dbReference>
<dbReference type="Pfam" id="PF00990">
    <property type="entry name" value="GGDEF"/>
    <property type="match status" value="1"/>
</dbReference>
<evidence type="ECO:0000259" key="3">
    <source>
        <dbReference type="PROSITE" id="PS50887"/>
    </source>
</evidence>
<dbReference type="CDD" id="cd01949">
    <property type="entry name" value="GGDEF"/>
    <property type="match status" value="1"/>
</dbReference>
<feature type="transmembrane region" description="Helical" evidence="1">
    <location>
        <begin position="15"/>
        <end position="36"/>
    </location>
</feature>
<sequence length="693" mass="73209">MIDFLTCIAVDHDPAYTVLAALACVIGAAVTVGVNARATATRGYRHALWVFLAGLVGGATVWTTHFVAMLGYRTDLIDGYDPALTALSLGLAVAGSAAGVHAAIGRWSHAPALGGLIAGLGAGAMHYVGASAMRISGTVEWSGTGIALSLVFGASLFCASVLRARGGTASSRLQAALLMAGGILSLHFMGMGSMAVSPGVAVADAASSIPNGVLAGFILAMSGTLAAMAAATFMIDYDSERTAKSHFRYLALHDELTGLPNRACVRARVEELAADPVARGRQIAGVLFDLDRFKEVNDVHGHAAGDHVLRSVAERISAAMVEGEFVGRFGGDEFVAIKVPVSGRAEAARFAEKIRRLVAEPVQWRDSALTVGASVGLVVYPEDGLSPAVLLQRADVAMYAAKQAGRNNVTTFQPDMEETARTRSELTMDLRHAVFNRELSLAYQQQNDTVTEEVVGFEALLRWSHPKHGNVSPAVFIPIAEEDGLIGSIGEWVLREACREAASWRKPMRIAVNVAPSQLSSMELPSLVHSILLETGLKASRLELEVTETGIVADQQLALHVIRQLKALGVRIAMDDYGTGYSSLSMLQRFPFDKIKIDREFTSAIGTTPEAEAIILATVALGRALGRPVLAEGVETAAQLAFLRKAGCREVQGFLFGMPTGKAGAARIAGIRRPVSRLRVADAALIPALQSVA</sequence>
<comment type="caution">
    <text evidence="5">The sequence shown here is derived from an EMBL/GenBank/DDBJ whole genome shotgun (WGS) entry which is preliminary data.</text>
</comment>
<dbReference type="NCBIfam" id="TIGR00254">
    <property type="entry name" value="GGDEF"/>
    <property type="match status" value="1"/>
</dbReference>
<keyword evidence="1" id="KW-1133">Transmembrane helix</keyword>
<dbReference type="PANTHER" id="PTHR44757:SF2">
    <property type="entry name" value="BIOFILM ARCHITECTURE MAINTENANCE PROTEIN MBAA"/>
    <property type="match status" value="1"/>
</dbReference>
<dbReference type="SMART" id="SM00052">
    <property type="entry name" value="EAL"/>
    <property type="match status" value="1"/>
</dbReference>
<dbReference type="SUPFAM" id="SSF141868">
    <property type="entry name" value="EAL domain-like"/>
    <property type="match status" value="1"/>
</dbReference>